<feature type="domain" description="Deacetylase sirtuin-type" evidence="5">
    <location>
        <begin position="1"/>
        <end position="254"/>
    </location>
</feature>
<dbReference type="Gene3D" id="3.40.50.1220">
    <property type="entry name" value="TPP-binding domain"/>
    <property type="match status" value="1"/>
</dbReference>
<dbReference type="HAMAP" id="MF_01121">
    <property type="entry name" value="Sirtuin_ClassIII"/>
    <property type="match status" value="1"/>
</dbReference>
<feature type="binding site" evidence="3">
    <location>
        <position position="71"/>
    </location>
    <ligand>
        <name>substrate</name>
    </ligand>
</feature>
<keyword evidence="1 6" id="KW-0808">Transferase</keyword>
<keyword evidence="2 3" id="KW-0520">NAD</keyword>
<feature type="binding site" evidence="3 4">
    <location>
        <position position="132"/>
    </location>
    <ligand>
        <name>Zn(2+)</name>
        <dbReference type="ChEBI" id="CHEBI:29105"/>
    </ligand>
</feature>
<comment type="catalytic activity">
    <reaction evidence="3">
        <text>N(6)-acetyl-L-lysyl-[protein] + NAD(+) + H2O = 2''-O-acetyl-ADP-D-ribose + nicotinamide + L-lysyl-[protein]</text>
        <dbReference type="Rhea" id="RHEA:43636"/>
        <dbReference type="Rhea" id="RHEA-COMP:9752"/>
        <dbReference type="Rhea" id="RHEA-COMP:10731"/>
        <dbReference type="ChEBI" id="CHEBI:15377"/>
        <dbReference type="ChEBI" id="CHEBI:17154"/>
        <dbReference type="ChEBI" id="CHEBI:29969"/>
        <dbReference type="ChEBI" id="CHEBI:57540"/>
        <dbReference type="ChEBI" id="CHEBI:61930"/>
        <dbReference type="ChEBI" id="CHEBI:83767"/>
        <dbReference type="EC" id="2.3.1.286"/>
    </reaction>
</comment>
<dbReference type="PROSITE" id="PS50305">
    <property type="entry name" value="SIRTUIN"/>
    <property type="match status" value="1"/>
</dbReference>
<feature type="binding site" evidence="3 4">
    <location>
        <position position="135"/>
    </location>
    <ligand>
        <name>Zn(2+)</name>
        <dbReference type="ChEBI" id="CHEBI:29105"/>
    </ligand>
</feature>
<feature type="active site" description="Proton acceptor" evidence="3 4">
    <location>
        <position position="124"/>
    </location>
</feature>
<dbReference type="EC" id="2.3.1.286" evidence="3"/>
<comment type="caution">
    <text evidence="3">Lacks conserved residue(s) required for the propagation of feature annotation.</text>
</comment>
<evidence type="ECO:0000259" key="5">
    <source>
        <dbReference type="PROSITE" id="PS50305"/>
    </source>
</evidence>
<evidence type="ECO:0000313" key="7">
    <source>
        <dbReference type="Proteomes" id="UP001558481"/>
    </source>
</evidence>
<dbReference type="Gene3D" id="3.30.1600.10">
    <property type="entry name" value="SIR2/SIRT2 'Small Domain"/>
    <property type="match status" value="1"/>
</dbReference>
<evidence type="ECO:0000256" key="3">
    <source>
        <dbReference type="HAMAP-Rule" id="MF_01121"/>
    </source>
</evidence>
<feature type="binding site" evidence="3">
    <location>
        <begin position="106"/>
        <end position="109"/>
    </location>
    <ligand>
        <name>NAD(+)</name>
        <dbReference type="ChEBI" id="CHEBI:57540"/>
    </ligand>
</feature>
<organism evidence="6 7">
    <name type="scientific">Kocuria carniphila</name>
    <dbReference type="NCBI Taxonomy" id="262208"/>
    <lineage>
        <taxon>Bacteria</taxon>
        <taxon>Bacillati</taxon>
        <taxon>Actinomycetota</taxon>
        <taxon>Actinomycetes</taxon>
        <taxon>Micrococcales</taxon>
        <taxon>Micrococcaceae</taxon>
        <taxon>Kocuria</taxon>
    </lineage>
</organism>
<dbReference type="InterPro" id="IPR026591">
    <property type="entry name" value="Sirtuin_cat_small_dom_sf"/>
</dbReference>
<accession>A0ABV3V2G0</accession>
<dbReference type="EMBL" id="JAYWLU010000006">
    <property type="protein sequence ID" value="MEX3594553.1"/>
    <property type="molecule type" value="Genomic_DNA"/>
</dbReference>
<keyword evidence="3" id="KW-0963">Cytoplasm</keyword>
<feature type="binding site" evidence="3">
    <location>
        <begin position="198"/>
        <end position="200"/>
    </location>
    <ligand>
        <name>NAD(+)</name>
        <dbReference type="ChEBI" id="CHEBI:57540"/>
    </ligand>
</feature>
<dbReference type="InterPro" id="IPR027546">
    <property type="entry name" value="Sirtuin_class_III"/>
</dbReference>
<dbReference type="InterPro" id="IPR029035">
    <property type="entry name" value="DHS-like_NAD/FAD-binding_dom"/>
</dbReference>
<keyword evidence="6" id="KW-0012">Acyltransferase</keyword>
<gene>
    <name evidence="3" type="primary">cobB</name>
    <name evidence="6" type="ORF">VVR66_07500</name>
</gene>
<evidence type="ECO:0000256" key="1">
    <source>
        <dbReference type="ARBA" id="ARBA00022679"/>
    </source>
</evidence>
<sequence>MPSSDRVPPEILDLARSARRVTVLTGAGMSVESGVPTFRDAQTGLWERFDPVELATPEAWEEDPAQCWAWYAWRASLVRGTEPHPGHLALAQWQARPGIDLRISTQNVDALHERAGATVLAHVHGDLFALRCAGCGAPADTGYPPITEPVARLDPPACHQCGGLVRPGVVWFGEALPERAFQDSVEAAQEADLVLVVGTSGLVYPAASIPDFAGARGVPVVEINPRVSEVSASADHTWRATAGQALPALVSALG</sequence>
<comment type="function">
    <text evidence="3">NAD-dependent lysine deacetylase and desuccinylase that specifically removes acetyl and succinyl groups on target proteins. Modulates the activities of several proteins which are inactive in their acylated form.</text>
</comment>
<dbReference type="RefSeq" id="WP_368629186.1">
    <property type="nucleotide sequence ID" value="NZ_JAYWLU010000006.1"/>
</dbReference>
<comment type="catalytic activity">
    <reaction evidence="3">
        <text>N(6)-succinyl-L-lysyl-[protein] + NAD(+) + H2O = 2''-O-succinyl-ADP-D-ribose + nicotinamide + L-lysyl-[protein]</text>
        <dbReference type="Rhea" id="RHEA:47668"/>
        <dbReference type="Rhea" id="RHEA-COMP:9752"/>
        <dbReference type="Rhea" id="RHEA-COMP:11877"/>
        <dbReference type="ChEBI" id="CHEBI:15377"/>
        <dbReference type="ChEBI" id="CHEBI:17154"/>
        <dbReference type="ChEBI" id="CHEBI:29969"/>
        <dbReference type="ChEBI" id="CHEBI:57540"/>
        <dbReference type="ChEBI" id="CHEBI:87830"/>
        <dbReference type="ChEBI" id="CHEBI:87832"/>
    </reaction>
</comment>
<evidence type="ECO:0000256" key="4">
    <source>
        <dbReference type="PROSITE-ProRule" id="PRU00236"/>
    </source>
</evidence>
<dbReference type="CDD" id="cd01412">
    <property type="entry name" value="SIRT5_Af1_CobB"/>
    <property type="match status" value="1"/>
</dbReference>
<feature type="binding site" evidence="3">
    <location>
        <position position="74"/>
    </location>
    <ligand>
        <name>substrate</name>
    </ligand>
</feature>
<keyword evidence="3 4" id="KW-0862">Zinc</keyword>
<protein>
    <recommendedName>
        <fullName evidence="3">NAD-dependent protein deacylase</fullName>
        <ecNumber evidence="3">2.3.1.286</ecNumber>
    </recommendedName>
    <alternativeName>
        <fullName evidence="3">Regulatory protein SIR2 homolog</fullName>
    </alternativeName>
</protein>
<dbReference type="Pfam" id="PF02146">
    <property type="entry name" value="SIR2"/>
    <property type="match status" value="1"/>
</dbReference>
<feature type="binding site" evidence="3 4">
    <location>
        <position position="161"/>
    </location>
    <ligand>
        <name>Zn(2+)</name>
        <dbReference type="ChEBI" id="CHEBI:29105"/>
    </ligand>
</feature>
<reference evidence="6 7" key="1">
    <citation type="journal article" date="2024" name="Fungal Genet. Biol.">
        <title>The porcine skin microbiome exhibits broad fungal antagonism.</title>
        <authorList>
            <person name="De La Cruz K.F."/>
            <person name="Townsend E.C."/>
            <person name="Alex Cheong J.Z."/>
            <person name="Salamzade R."/>
            <person name="Liu A."/>
            <person name="Sandstrom S."/>
            <person name="Davila E."/>
            <person name="Huang L."/>
            <person name="Xu K.H."/>
            <person name="Wu S.Y."/>
            <person name="Meudt J.J."/>
            <person name="Shanmuganayagam D."/>
            <person name="Gibson A.L.F."/>
            <person name="Kalan L.R."/>
        </authorList>
    </citation>
    <scope>NUCLEOTIDE SEQUENCE [LARGE SCALE GENOMIC DNA]</scope>
    <source>
        <strain evidence="6 7">LK2625</strain>
    </source>
</reference>
<dbReference type="InterPro" id="IPR003000">
    <property type="entry name" value="Sirtuin"/>
</dbReference>
<proteinExistence type="inferred from homology"/>
<keyword evidence="7" id="KW-1185">Reference proteome</keyword>
<dbReference type="PANTHER" id="PTHR11085">
    <property type="entry name" value="NAD-DEPENDENT PROTEIN DEACYLASE SIRTUIN-5, MITOCHONDRIAL-RELATED"/>
    <property type="match status" value="1"/>
</dbReference>
<comment type="cofactor">
    <cofactor evidence="3">
        <name>Zn(2+)</name>
        <dbReference type="ChEBI" id="CHEBI:29105"/>
    </cofactor>
    <text evidence="3">Binds 1 zinc ion per subunit.</text>
</comment>
<keyword evidence="3 4" id="KW-0479">Metal-binding</keyword>
<dbReference type="InterPro" id="IPR050134">
    <property type="entry name" value="NAD-dep_sirtuin_deacylases"/>
</dbReference>
<dbReference type="NCBIfam" id="NF001753">
    <property type="entry name" value="PRK00481.1-3"/>
    <property type="match status" value="1"/>
</dbReference>
<comment type="caution">
    <text evidence="6">The sequence shown here is derived from an EMBL/GenBank/DDBJ whole genome shotgun (WGS) entry which is preliminary data.</text>
</comment>
<name>A0ABV3V2G0_9MICC</name>
<comment type="similarity">
    <text evidence="3">Belongs to the sirtuin family. Class III subfamily.</text>
</comment>
<dbReference type="SUPFAM" id="SSF52467">
    <property type="entry name" value="DHS-like NAD/FAD-binding domain"/>
    <property type="match status" value="1"/>
</dbReference>
<evidence type="ECO:0000313" key="6">
    <source>
        <dbReference type="EMBL" id="MEX3594553.1"/>
    </source>
</evidence>
<dbReference type="InterPro" id="IPR026590">
    <property type="entry name" value="Ssirtuin_cat_dom"/>
</dbReference>
<evidence type="ECO:0000256" key="2">
    <source>
        <dbReference type="ARBA" id="ARBA00023027"/>
    </source>
</evidence>
<dbReference type="Proteomes" id="UP001558481">
    <property type="component" value="Unassembled WGS sequence"/>
</dbReference>
<dbReference type="GO" id="GO:0034979">
    <property type="term" value="F:NAD-dependent protein lysine deacetylase activity"/>
    <property type="evidence" value="ECO:0007669"/>
    <property type="project" value="UniProtKB-EC"/>
</dbReference>
<comment type="subcellular location">
    <subcellularLocation>
        <location evidence="3">Cytoplasm</location>
    </subcellularLocation>
</comment>
<feature type="binding site" evidence="3 4">
    <location>
        <position position="158"/>
    </location>
    <ligand>
        <name>Zn(2+)</name>
        <dbReference type="ChEBI" id="CHEBI:29105"/>
    </ligand>
</feature>
<comment type="domain">
    <text evidence="3">2 residues (Tyr-71 and Arg-74) present in a large hydrophobic pocket are probably involved in substrate specificity. They are important for desuccinylation activity, but dispensable for deacetylation activity.</text>
</comment>
<feature type="binding site" evidence="3">
    <location>
        <begin position="224"/>
        <end position="226"/>
    </location>
    <ligand>
        <name>NAD(+)</name>
        <dbReference type="ChEBI" id="CHEBI:57540"/>
    </ligand>
</feature>
<dbReference type="PANTHER" id="PTHR11085:SF10">
    <property type="entry name" value="NAD-DEPENDENT PROTEIN DEACYLASE SIRTUIN-5, MITOCHONDRIAL-RELATED"/>
    <property type="match status" value="1"/>
</dbReference>
<feature type="binding site" evidence="3">
    <location>
        <position position="242"/>
    </location>
    <ligand>
        <name>NAD(+)</name>
        <dbReference type="ChEBI" id="CHEBI:57540"/>
    </ligand>
</feature>